<dbReference type="Pfam" id="PF12833">
    <property type="entry name" value="HTH_18"/>
    <property type="match status" value="1"/>
</dbReference>
<dbReference type="SMART" id="SM00342">
    <property type="entry name" value="HTH_ARAC"/>
    <property type="match status" value="1"/>
</dbReference>
<dbReference type="HOGENOM" id="CLU_000445_59_0_11"/>
<evidence type="ECO:0000256" key="2">
    <source>
        <dbReference type="ARBA" id="ARBA00023163"/>
    </source>
</evidence>
<dbReference type="SUPFAM" id="SSF52317">
    <property type="entry name" value="Class I glutamine amidotransferase-like"/>
    <property type="match status" value="1"/>
</dbReference>
<dbReference type="Gene3D" id="1.10.10.60">
    <property type="entry name" value="Homeodomain-like"/>
    <property type="match status" value="1"/>
</dbReference>
<proteinExistence type="predicted"/>
<evidence type="ECO:0000313" key="4">
    <source>
        <dbReference type="EMBL" id="AHW63049.1"/>
    </source>
</evidence>
<keyword evidence="5" id="KW-1185">Reference proteome</keyword>
<gene>
    <name evidence="4" type="ORF">CGLY_03005</name>
</gene>
<evidence type="ECO:0000256" key="1">
    <source>
        <dbReference type="ARBA" id="ARBA00023015"/>
    </source>
</evidence>
<keyword evidence="2" id="KW-0804">Transcription</keyword>
<dbReference type="GO" id="GO:0043565">
    <property type="term" value="F:sequence-specific DNA binding"/>
    <property type="evidence" value="ECO:0007669"/>
    <property type="project" value="InterPro"/>
</dbReference>
<organism evidence="4 5">
    <name type="scientific">Corynebacterium glyciniphilum AJ 3170</name>
    <dbReference type="NCBI Taxonomy" id="1404245"/>
    <lineage>
        <taxon>Bacteria</taxon>
        <taxon>Bacillati</taxon>
        <taxon>Actinomycetota</taxon>
        <taxon>Actinomycetes</taxon>
        <taxon>Mycobacteriales</taxon>
        <taxon>Corynebacteriaceae</taxon>
        <taxon>Corynebacterium</taxon>
    </lineage>
</organism>
<dbReference type="SUPFAM" id="SSF46689">
    <property type="entry name" value="Homeodomain-like"/>
    <property type="match status" value="2"/>
</dbReference>
<dbReference type="Gene3D" id="3.40.50.880">
    <property type="match status" value="1"/>
</dbReference>
<dbReference type="EMBL" id="CP006842">
    <property type="protein sequence ID" value="AHW63049.1"/>
    <property type="molecule type" value="Genomic_DNA"/>
</dbReference>
<name>X5DP22_9CORY</name>
<dbReference type="InterPro" id="IPR018060">
    <property type="entry name" value="HTH_AraC"/>
</dbReference>
<dbReference type="InterPro" id="IPR029062">
    <property type="entry name" value="Class_I_gatase-like"/>
</dbReference>
<dbReference type="InterPro" id="IPR052158">
    <property type="entry name" value="INH-QAR"/>
</dbReference>
<protein>
    <submittedName>
        <fullName evidence="4">Putative transcriptional regulator, AraC-family</fullName>
    </submittedName>
</protein>
<dbReference type="GO" id="GO:0003700">
    <property type="term" value="F:DNA-binding transcription factor activity"/>
    <property type="evidence" value="ECO:0007669"/>
    <property type="project" value="InterPro"/>
</dbReference>
<sequence length="327" mass="34997">MCKDSAMTSAHHVVVLLLPPVIGFDATIPPLVFGNARAASGEKLYRVSVCSADPGPAQCADGFAFACGAGLEALETADTVVVPGTLRRSVRRDGVLDPAARAAFERIPDAARVVSLCTGAFGLAAAGLLDGLRATTHWQAAAQFRRLYPLVQLDEAALFFDEGRVLTSAGLSAGLDLCLHVVGADAGWRVANKVARHCVTPPHRDGDQSQFISWPSPPRGAAGTTATQHWALGRLDQRLTVGQLAGHARMSPRTFARRFTEETGLSPARWLARERVRRCQELLESTDLTVDTIAQRVGFGTGATLRARLRAEAGTTPSDYRRRFTST</sequence>
<dbReference type="Pfam" id="PF01965">
    <property type="entry name" value="DJ-1_PfpI"/>
    <property type="match status" value="1"/>
</dbReference>
<dbReference type="InterPro" id="IPR002818">
    <property type="entry name" value="DJ-1/PfpI"/>
</dbReference>
<dbReference type="AlphaFoldDB" id="X5DP22"/>
<keyword evidence="1" id="KW-0805">Transcription regulation</keyword>
<evidence type="ECO:0000259" key="3">
    <source>
        <dbReference type="PROSITE" id="PS01124"/>
    </source>
</evidence>
<dbReference type="CDD" id="cd03137">
    <property type="entry name" value="GATase1_AraC_1"/>
    <property type="match status" value="1"/>
</dbReference>
<accession>X5DP22</accession>
<feature type="domain" description="HTH araC/xylS-type" evidence="3">
    <location>
        <begin position="225"/>
        <end position="323"/>
    </location>
</feature>
<dbReference type="PANTHER" id="PTHR43130:SF3">
    <property type="entry name" value="HTH-TYPE TRANSCRIPTIONAL REGULATOR RV1931C"/>
    <property type="match status" value="1"/>
</dbReference>
<dbReference type="STRING" id="1404245.CGLY_03005"/>
<dbReference type="PANTHER" id="PTHR43130">
    <property type="entry name" value="ARAC-FAMILY TRANSCRIPTIONAL REGULATOR"/>
    <property type="match status" value="1"/>
</dbReference>
<dbReference type="Proteomes" id="UP000023703">
    <property type="component" value="Chromosome"/>
</dbReference>
<evidence type="ECO:0000313" key="5">
    <source>
        <dbReference type="Proteomes" id="UP000023703"/>
    </source>
</evidence>
<dbReference type="InterPro" id="IPR009057">
    <property type="entry name" value="Homeodomain-like_sf"/>
</dbReference>
<dbReference type="eggNOG" id="COG4977">
    <property type="taxonomic scope" value="Bacteria"/>
</dbReference>
<dbReference type="KEGG" id="cgy:CGLY_03005"/>
<reference evidence="4 5" key="1">
    <citation type="journal article" date="2015" name="Int. J. Syst. Evol. Microbiol.">
        <title>Revisiting Corynebacterium glyciniphilum (ex Kubota et al., 1972) sp. nov., nom. rev., isolated from putrefied banana.</title>
        <authorList>
            <person name="Al-Dilaimi A."/>
            <person name="Bednarz H."/>
            <person name="Lomker A."/>
            <person name="Niehaus K."/>
            <person name="Kalinowski J."/>
            <person name="Ruckert C."/>
        </authorList>
    </citation>
    <scope>NUCLEOTIDE SEQUENCE [LARGE SCALE GENOMIC DNA]</scope>
    <source>
        <strain evidence="4">AJ 3170</strain>
    </source>
</reference>
<dbReference type="PROSITE" id="PS01124">
    <property type="entry name" value="HTH_ARAC_FAMILY_2"/>
    <property type="match status" value="1"/>
</dbReference>